<proteinExistence type="inferred from homology"/>
<comment type="similarity">
    <text evidence="2">Belongs to the NIP7 family.</text>
</comment>
<dbReference type="InterPro" id="IPR016686">
    <property type="entry name" value="Ribosomal_synth_fac_NIP7"/>
</dbReference>
<dbReference type="Gene3D" id="3.10.450.220">
    <property type="match status" value="1"/>
</dbReference>
<keyword evidence="2" id="KW-0690">Ribosome biogenesis</keyword>
<dbReference type="PIRSF" id="PIRSF017190">
    <property type="entry name" value="Rbsml_synth_fac_NIP7"/>
    <property type="match status" value="1"/>
</dbReference>
<dbReference type="Pfam" id="PF17833">
    <property type="entry name" value="pre-PUA_NIP7"/>
    <property type="match status" value="1"/>
</dbReference>
<dbReference type="InterPro" id="IPR015947">
    <property type="entry name" value="PUA-like_sf"/>
</dbReference>
<dbReference type="PROSITE" id="PS50890">
    <property type="entry name" value="PUA"/>
    <property type="match status" value="1"/>
</dbReference>
<dbReference type="GO" id="GO:0003723">
    <property type="term" value="F:RNA binding"/>
    <property type="evidence" value="ECO:0007669"/>
    <property type="project" value="UniProtKB-KW"/>
</dbReference>
<feature type="transmembrane region" description="Helical" evidence="3">
    <location>
        <begin position="80"/>
        <end position="101"/>
    </location>
</feature>
<evidence type="ECO:0000256" key="2">
    <source>
        <dbReference type="PIRNR" id="PIRNR017190"/>
    </source>
</evidence>
<evidence type="ECO:0000256" key="3">
    <source>
        <dbReference type="SAM" id="Phobius"/>
    </source>
</evidence>
<dbReference type="EMBL" id="CP002173">
    <property type="protein sequence ID" value="AEA38983.1"/>
    <property type="molecule type" value="Genomic_DNA"/>
</dbReference>
<evidence type="ECO:0000259" key="5">
    <source>
        <dbReference type="Pfam" id="PF17833"/>
    </source>
</evidence>
<evidence type="ECO:0000256" key="1">
    <source>
        <dbReference type="ARBA" id="ARBA00022884"/>
    </source>
</evidence>
<dbReference type="SUPFAM" id="SSF88802">
    <property type="entry name" value="Pre-PUA domain"/>
    <property type="match status" value="1"/>
</dbReference>
<keyword evidence="3" id="KW-1133">Transmembrane helix</keyword>
<dbReference type="Gene3D" id="2.30.130.10">
    <property type="entry name" value="PUA domain"/>
    <property type="match status" value="1"/>
</dbReference>
<keyword evidence="3" id="KW-0812">Transmembrane</keyword>
<keyword evidence="6" id="KW-0542">Nucleomorph</keyword>
<name>F2HI37_9CRYP</name>
<geneLocation type="nucleomorph" evidence="6"/>
<evidence type="ECO:0000259" key="4">
    <source>
        <dbReference type="Pfam" id="PF03657"/>
    </source>
</evidence>
<dbReference type="GO" id="GO:0005634">
    <property type="term" value="C:nucleus"/>
    <property type="evidence" value="ECO:0007669"/>
    <property type="project" value="InterPro"/>
</dbReference>
<organism evidence="6 7">
    <name type="scientific">Cryptomonas paramaecium</name>
    <dbReference type="NCBI Taxonomy" id="2898"/>
    <lineage>
        <taxon>Eukaryota</taxon>
        <taxon>Cryptophyceae</taxon>
        <taxon>Cryptomonadales</taxon>
        <taxon>Cryptomonadaceae</taxon>
        <taxon>Cryptomonas</taxon>
    </lineage>
</organism>
<accession>F2HI37</accession>
<dbReference type="SUPFAM" id="SSF88697">
    <property type="entry name" value="PUA domain-like"/>
    <property type="match status" value="1"/>
</dbReference>
<dbReference type="InterPro" id="IPR040598">
    <property type="entry name" value="NIP7_N"/>
</dbReference>
<feature type="domain" description="60S ribosome subunit biogenesis protein NIP7 pre-PUA" evidence="5">
    <location>
        <begin position="1"/>
        <end position="80"/>
    </location>
</feature>
<dbReference type="GO" id="GO:0042255">
    <property type="term" value="P:ribosome assembly"/>
    <property type="evidence" value="ECO:0007669"/>
    <property type="project" value="InterPro"/>
</dbReference>
<dbReference type="AlphaFoldDB" id="F2HI37"/>
<gene>
    <name evidence="6" type="primary">nip7</name>
    <name evidence="6" type="ORF">CPARA_2gp325</name>
</gene>
<evidence type="ECO:0000313" key="6">
    <source>
        <dbReference type="EMBL" id="AEA38983.1"/>
    </source>
</evidence>
<comment type="function">
    <text evidence="2">Required for proper 27S pre-rRNA processing and 60S ribosome subunit assembly.</text>
</comment>
<evidence type="ECO:0000313" key="7">
    <source>
        <dbReference type="Proteomes" id="UP000243423"/>
    </source>
</evidence>
<dbReference type="RefSeq" id="XP_003239881.1">
    <property type="nucleotide sequence ID" value="XM_003239833.1"/>
</dbReference>
<reference evidence="6 7" key="1">
    <citation type="journal article" date="2011" name="Genome Biol. Evol.">
        <title>Complete nucleomorph genome sequence of the nonphotosynthetic alga Cryptomonas paramecium reveals a core nucleomorph gene set.</title>
        <authorList>
            <person name="Tanifuji G."/>
            <person name="Onodera N.T."/>
            <person name="Wheeler T.J."/>
            <person name="Dlutek M."/>
            <person name="Donaher N."/>
            <person name="Archibald J.M."/>
        </authorList>
    </citation>
    <scope>NUCLEOTIDE SEQUENCE [LARGE SCALE GENOMIC DNA]</scope>
    <source>
        <strain evidence="6 7">CCAP977/2A</strain>
    </source>
</reference>
<keyword evidence="2" id="KW-0539">Nucleus</keyword>
<keyword evidence="1 2" id="KW-0694">RNA-binding</keyword>
<feature type="domain" description="UPF0113" evidence="4">
    <location>
        <begin position="99"/>
        <end position="176"/>
    </location>
</feature>
<dbReference type="InterPro" id="IPR036974">
    <property type="entry name" value="PUA_sf"/>
</dbReference>
<dbReference type="GeneID" id="10447227"/>
<keyword evidence="3" id="KW-0472">Membrane</keyword>
<dbReference type="InterPro" id="IPR005155">
    <property type="entry name" value="UPF0113_PUA"/>
</dbReference>
<comment type="subunit">
    <text evidence="2">Interacts with pre-ribosome complex.</text>
</comment>
<dbReference type="Pfam" id="PF03657">
    <property type="entry name" value="UPF0113"/>
    <property type="match status" value="1"/>
</dbReference>
<sequence length="181" mass="21431">MRVLKKDEMRILFTKIVKFQKNFFFMFVKNCIKIFFSFRIIKRKVFFVRNTVMCRGVLFYKKNLMSLGTCIGNFNRFDCFYFFVTALNFLNSLSNFNFVIIKNFEENSFIKGKHLKKFQLSSITRQLSSNDGVLVFNENNLLLGFGEIVKNFSQVQVISKNHIVIINQGDIGKYVRIIPYK</sequence>
<dbReference type="Proteomes" id="UP000243423">
    <property type="component" value="Nucleomorph 2"/>
</dbReference>
<protein>
    <recommendedName>
        <fullName evidence="2">60S ribosome subunit biogenesis protein NIP7 homolog</fullName>
    </recommendedName>
</protein>
<dbReference type="CDD" id="cd21151">
    <property type="entry name" value="PUA_Nip7-like"/>
    <property type="match status" value="1"/>
</dbReference>